<dbReference type="GO" id="GO:0051539">
    <property type="term" value="F:4 iron, 4 sulfur cluster binding"/>
    <property type="evidence" value="ECO:0007669"/>
    <property type="project" value="UniProtKB-KW"/>
</dbReference>
<dbReference type="PANTHER" id="PTHR33693:SF1">
    <property type="entry name" value="TYPE-4 URACIL-DNA GLYCOSYLASE"/>
    <property type="match status" value="1"/>
</dbReference>
<protein>
    <submittedName>
        <fullName evidence="9">Uracil-DNA glycosylase</fullName>
    </submittedName>
</protein>
<evidence type="ECO:0000256" key="5">
    <source>
        <dbReference type="ARBA" id="ARBA00023004"/>
    </source>
</evidence>
<evidence type="ECO:0000313" key="9">
    <source>
        <dbReference type="EMBL" id="MBV0922606.1"/>
    </source>
</evidence>
<dbReference type="GO" id="GO:0097506">
    <property type="term" value="F:deaminated base DNA N-glycosylase activity"/>
    <property type="evidence" value="ECO:0007669"/>
    <property type="project" value="UniProtKB-ARBA"/>
</dbReference>
<dbReference type="GO" id="GO:0046872">
    <property type="term" value="F:metal ion binding"/>
    <property type="evidence" value="ECO:0007669"/>
    <property type="project" value="UniProtKB-KW"/>
</dbReference>
<dbReference type="AlphaFoldDB" id="A0A8J7Y5S1"/>
<evidence type="ECO:0000256" key="6">
    <source>
        <dbReference type="ARBA" id="ARBA00023014"/>
    </source>
</evidence>
<keyword evidence="1" id="KW-0004">4Fe-4S</keyword>
<proteinExistence type="predicted"/>
<evidence type="ECO:0000256" key="1">
    <source>
        <dbReference type="ARBA" id="ARBA00022485"/>
    </source>
</evidence>
<dbReference type="SUPFAM" id="SSF52141">
    <property type="entry name" value="Uracil-DNA glycosylase-like"/>
    <property type="match status" value="1"/>
</dbReference>
<evidence type="ECO:0000256" key="3">
    <source>
        <dbReference type="ARBA" id="ARBA00022763"/>
    </source>
</evidence>
<dbReference type="RefSeq" id="WP_162315798.1">
    <property type="nucleotide sequence ID" value="NZ_JAHQXF010000001.1"/>
</dbReference>
<dbReference type="Proteomes" id="UP000766550">
    <property type="component" value="Unassembled WGS sequence"/>
</dbReference>
<gene>
    <name evidence="9" type="ORF">KTS45_00175</name>
</gene>
<comment type="caution">
    <text evidence="9">The sequence shown here is derived from an EMBL/GenBank/DDBJ whole genome shotgun (WGS) entry which is preliminary data.</text>
</comment>
<sequence length="207" mass="23121">MKNITATQHNPFGFDPPCEPFVPGYGDANADFHVIGDHPGVHGGSDTGIPFTGTPAADTLQRALVEAGLLREAGTPPVVEKTYLSYMYMCGDREPTERDYDDHEPMFDTEVRAITSHVLLPVGERATKYVFANMTPRRADEVEMDELHGTEVRGSGWLVYPIKDPADWVDTDEERLVAALKALLQTDYRQEAELGRFLPGDEVWRVR</sequence>
<name>A0A8J7Y5S1_9EURY</name>
<dbReference type="EMBL" id="JAHQXF010000001">
    <property type="protein sequence ID" value="MBV0922606.1"/>
    <property type="molecule type" value="Genomic_DNA"/>
</dbReference>
<dbReference type="Pfam" id="PF03167">
    <property type="entry name" value="UDG"/>
    <property type="match status" value="1"/>
</dbReference>
<evidence type="ECO:0000256" key="2">
    <source>
        <dbReference type="ARBA" id="ARBA00022723"/>
    </source>
</evidence>
<keyword evidence="4" id="KW-0378">Hydrolase</keyword>
<accession>A0A8J7Y5S1</accession>
<keyword evidence="7" id="KW-0234">DNA repair</keyword>
<keyword evidence="2" id="KW-0479">Metal-binding</keyword>
<dbReference type="PANTHER" id="PTHR33693">
    <property type="entry name" value="TYPE-5 URACIL-DNA GLYCOSYLASE"/>
    <property type="match status" value="1"/>
</dbReference>
<keyword evidence="3" id="KW-0227">DNA damage</keyword>
<keyword evidence="10" id="KW-1185">Reference proteome</keyword>
<reference evidence="9 10" key="1">
    <citation type="submission" date="2021-06" db="EMBL/GenBank/DDBJ databases">
        <title>New haloarchaea isolates fom saline soil.</title>
        <authorList>
            <person name="Duran-Viseras A."/>
            <person name="Sanchez-Porro C.S."/>
            <person name="Ventosa A."/>
        </authorList>
    </citation>
    <scope>NUCLEOTIDE SEQUENCE [LARGE SCALE GENOMIC DNA]</scope>
    <source>
        <strain evidence="9 10">JCM 183640</strain>
    </source>
</reference>
<evidence type="ECO:0000256" key="7">
    <source>
        <dbReference type="ARBA" id="ARBA00023204"/>
    </source>
</evidence>
<dbReference type="OrthoDB" id="195170at2157"/>
<keyword evidence="5" id="KW-0408">Iron</keyword>
<dbReference type="InterPro" id="IPR005122">
    <property type="entry name" value="Uracil-DNA_glycosylase-like"/>
</dbReference>
<evidence type="ECO:0000259" key="8">
    <source>
        <dbReference type="Pfam" id="PF03167"/>
    </source>
</evidence>
<feature type="domain" description="Uracil-DNA glycosylase-like" evidence="8">
    <location>
        <begin position="23"/>
        <end position="166"/>
    </location>
</feature>
<dbReference type="InterPro" id="IPR051536">
    <property type="entry name" value="UDG_Type-4/5"/>
</dbReference>
<evidence type="ECO:0000256" key="4">
    <source>
        <dbReference type="ARBA" id="ARBA00022801"/>
    </source>
</evidence>
<keyword evidence="6" id="KW-0411">Iron-sulfur</keyword>
<dbReference type="Gene3D" id="3.40.470.10">
    <property type="entry name" value="Uracil-DNA glycosylase-like domain"/>
    <property type="match status" value="1"/>
</dbReference>
<evidence type="ECO:0000313" key="10">
    <source>
        <dbReference type="Proteomes" id="UP000766550"/>
    </source>
</evidence>
<dbReference type="GO" id="GO:0006281">
    <property type="term" value="P:DNA repair"/>
    <property type="evidence" value="ECO:0007669"/>
    <property type="project" value="UniProtKB-KW"/>
</dbReference>
<dbReference type="InterPro" id="IPR036895">
    <property type="entry name" value="Uracil-DNA_glycosylase-like_sf"/>
</dbReference>
<organism evidence="9 10">
    <name type="scientific">Haloarcula limicola</name>
    <dbReference type="NCBI Taxonomy" id="1429915"/>
    <lineage>
        <taxon>Archaea</taxon>
        <taxon>Methanobacteriati</taxon>
        <taxon>Methanobacteriota</taxon>
        <taxon>Stenosarchaea group</taxon>
        <taxon>Halobacteria</taxon>
        <taxon>Halobacteriales</taxon>
        <taxon>Haloarculaceae</taxon>
        <taxon>Haloarcula</taxon>
    </lineage>
</organism>